<evidence type="ECO:0000313" key="1">
    <source>
        <dbReference type="EnsemblMetazoa" id="CJA36425.1"/>
    </source>
</evidence>
<keyword evidence="2" id="KW-1185">Reference proteome</keyword>
<protein>
    <submittedName>
        <fullName evidence="1">Uncharacterized protein</fullName>
    </submittedName>
</protein>
<name>A0A8R1EHE4_CAEJA</name>
<reference evidence="2" key="1">
    <citation type="submission" date="2010-08" db="EMBL/GenBank/DDBJ databases">
        <authorList>
            <consortium name="Caenorhabditis japonica Sequencing Consortium"/>
            <person name="Wilson R.K."/>
        </authorList>
    </citation>
    <scope>NUCLEOTIDE SEQUENCE [LARGE SCALE GENOMIC DNA]</scope>
    <source>
        <strain evidence="2">DF5081</strain>
    </source>
</reference>
<reference evidence="1" key="2">
    <citation type="submission" date="2022-06" db="UniProtKB">
        <authorList>
            <consortium name="EnsemblMetazoa"/>
        </authorList>
    </citation>
    <scope>IDENTIFICATION</scope>
    <source>
        <strain evidence="1">DF5081</strain>
    </source>
</reference>
<sequence>MEDVDDVLEQEEFGYSNEVEETTTEAPVADPFGETISTISCKDGFLSTLEDLLNYVAAGWKYHVSNTDGVKQAWFKLDNATSRICQHIGGLKNSRAEQQFVFV</sequence>
<proteinExistence type="predicted"/>
<organism evidence="1 2">
    <name type="scientific">Caenorhabditis japonica</name>
    <dbReference type="NCBI Taxonomy" id="281687"/>
    <lineage>
        <taxon>Eukaryota</taxon>
        <taxon>Metazoa</taxon>
        <taxon>Ecdysozoa</taxon>
        <taxon>Nematoda</taxon>
        <taxon>Chromadorea</taxon>
        <taxon>Rhabditida</taxon>
        <taxon>Rhabditina</taxon>
        <taxon>Rhabditomorpha</taxon>
        <taxon>Rhabditoidea</taxon>
        <taxon>Rhabditidae</taxon>
        <taxon>Peloderinae</taxon>
        <taxon>Caenorhabditis</taxon>
    </lineage>
</organism>
<dbReference type="AlphaFoldDB" id="A0A8R1EHE4"/>
<dbReference type="EnsemblMetazoa" id="CJA36425.1">
    <property type="protein sequence ID" value="CJA36425.1"/>
    <property type="gene ID" value="WBGene00212272"/>
</dbReference>
<dbReference type="Proteomes" id="UP000005237">
    <property type="component" value="Unassembled WGS sequence"/>
</dbReference>
<accession>A0A8R1EHE4</accession>
<evidence type="ECO:0000313" key="2">
    <source>
        <dbReference type="Proteomes" id="UP000005237"/>
    </source>
</evidence>